<proteinExistence type="predicted"/>
<reference evidence="1" key="1">
    <citation type="submission" date="2019-09" db="EMBL/GenBank/DDBJ databases">
        <title>Comparative Genomics of Leptospira interrogans Reveals Genome Plasticity - A Common Adaptive Strategy for Survival in Various Hosts.</title>
        <authorList>
            <person name="Ramli S.R."/>
            <person name="Bunk B."/>
            <person name="Goris M."/>
            <person name="Bhuju S."/>
            <person name="Jarek M."/>
            <person name="Sproer C."/>
            <person name="Mustakim S."/>
            <person name="Strommenger B."/>
            <person name="Pessler F."/>
        </authorList>
    </citation>
    <scope>NUCLEOTIDE SEQUENCE</scope>
    <source>
        <strain evidence="1">782</strain>
    </source>
</reference>
<evidence type="ECO:0000313" key="2">
    <source>
        <dbReference type="Proteomes" id="UP000663124"/>
    </source>
</evidence>
<organism evidence="1 2">
    <name type="scientific">Leptospira interrogans serovar Canicola</name>
    <dbReference type="NCBI Taxonomy" id="211880"/>
    <lineage>
        <taxon>Bacteria</taxon>
        <taxon>Pseudomonadati</taxon>
        <taxon>Spirochaetota</taxon>
        <taxon>Spirochaetia</taxon>
        <taxon>Leptospirales</taxon>
        <taxon>Leptospiraceae</taxon>
        <taxon>Leptospira</taxon>
    </lineage>
</organism>
<dbReference type="Proteomes" id="UP000663124">
    <property type="component" value="Chromosome 1"/>
</dbReference>
<gene>
    <name evidence="1" type="ORF">Lepto782_07395</name>
</gene>
<sequence length="69" mass="8061">MKDSTFSKKKGLFYKKIHSGFQVFQRNDSVSGNQSESLSKIFVFMDLNFCNLKIDTIKFKVVRVPTFLF</sequence>
<evidence type="ECO:0000313" key="1">
    <source>
        <dbReference type="EMBL" id="QOI42105.1"/>
    </source>
</evidence>
<accession>A0AAP9W9Z1</accession>
<name>A0AAP9W9Z1_LEPIR</name>
<protein>
    <submittedName>
        <fullName evidence="1">Uncharacterized protein</fullName>
    </submittedName>
</protein>
<dbReference type="AlphaFoldDB" id="A0AAP9W9Z1"/>
<dbReference type="EMBL" id="CP043884">
    <property type="protein sequence ID" value="QOI42105.1"/>
    <property type="molecule type" value="Genomic_DNA"/>
</dbReference>